<evidence type="ECO:0000259" key="2">
    <source>
        <dbReference type="Pfam" id="PF13581"/>
    </source>
</evidence>
<dbReference type="Proteomes" id="UP000680206">
    <property type="component" value="Unassembled WGS sequence"/>
</dbReference>
<dbReference type="EMBL" id="JAGEPF010000043">
    <property type="protein sequence ID" value="MBO2465173.1"/>
    <property type="molecule type" value="Genomic_DNA"/>
</dbReference>
<evidence type="ECO:0000259" key="3">
    <source>
        <dbReference type="Pfam" id="PF14417"/>
    </source>
</evidence>
<dbReference type="Pfam" id="PF13581">
    <property type="entry name" value="HATPase_c_2"/>
    <property type="match status" value="1"/>
</dbReference>
<feature type="domain" description="Histidine kinase/HSP90-like ATPase" evidence="2">
    <location>
        <begin position="211"/>
        <end position="322"/>
    </location>
</feature>
<organism evidence="4 5">
    <name type="scientific">Actinomadura violacea</name>
    <dbReference type="NCBI Taxonomy" id="2819934"/>
    <lineage>
        <taxon>Bacteria</taxon>
        <taxon>Bacillati</taxon>
        <taxon>Actinomycetota</taxon>
        <taxon>Actinomycetes</taxon>
        <taxon>Streptosporangiales</taxon>
        <taxon>Thermomonosporaceae</taxon>
        <taxon>Actinomadura</taxon>
    </lineage>
</organism>
<dbReference type="PANTHER" id="PTHR35526">
    <property type="entry name" value="ANTI-SIGMA-F FACTOR RSBW-RELATED"/>
    <property type="match status" value="1"/>
</dbReference>
<name>A0ABS3S9E7_9ACTN</name>
<keyword evidence="1" id="KW-0418">Kinase</keyword>
<reference evidence="4 5" key="1">
    <citation type="submission" date="2021-03" db="EMBL/GenBank/DDBJ databases">
        <title>Actinomadura violae sp. nov., isolated from lichen in Thailand.</title>
        <authorList>
            <person name="Kanchanasin P."/>
            <person name="Saeng-In P."/>
            <person name="Phongsopitanun W."/>
            <person name="Yuki M."/>
            <person name="Kudo T."/>
            <person name="Ohkuma M."/>
            <person name="Tanasupawat S."/>
        </authorList>
    </citation>
    <scope>NUCLEOTIDE SEQUENCE [LARGE SCALE GENOMIC DNA]</scope>
    <source>
        <strain evidence="4 5">LCR2-06</strain>
    </source>
</reference>
<dbReference type="InterPro" id="IPR036890">
    <property type="entry name" value="HATPase_C_sf"/>
</dbReference>
<accession>A0ABS3S9E7</accession>
<evidence type="ECO:0000256" key="1">
    <source>
        <dbReference type="ARBA" id="ARBA00022527"/>
    </source>
</evidence>
<keyword evidence="1" id="KW-0723">Serine/threonine-protein kinase</keyword>
<dbReference type="Pfam" id="PF14417">
    <property type="entry name" value="MEDS"/>
    <property type="match status" value="1"/>
</dbReference>
<dbReference type="InterPro" id="IPR050267">
    <property type="entry name" value="Anti-sigma-factor_SerPK"/>
</dbReference>
<feature type="domain" description="MEDS" evidence="3">
    <location>
        <begin position="24"/>
        <end position="171"/>
    </location>
</feature>
<dbReference type="InterPro" id="IPR003594">
    <property type="entry name" value="HATPase_dom"/>
</dbReference>
<dbReference type="InterPro" id="IPR025847">
    <property type="entry name" value="MEDS_domain"/>
</dbReference>
<dbReference type="Gene3D" id="3.30.565.10">
    <property type="entry name" value="Histidine kinase-like ATPase, C-terminal domain"/>
    <property type="match status" value="1"/>
</dbReference>
<dbReference type="PANTHER" id="PTHR35526:SF3">
    <property type="entry name" value="ANTI-SIGMA-F FACTOR RSBW"/>
    <property type="match status" value="1"/>
</dbReference>
<keyword evidence="5" id="KW-1185">Reference proteome</keyword>
<gene>
    <name evidence="4" type="ORF">J4709_47185</name>
</gene>
<evidence type="ECO:0000313" key="4">
    <source>
        <dbReference type="EMBL" id="MBO2465173.1"/>
    </source>
</evidence>
<sequence length="331" mass="35071">MADAADFAADFATDFGAGEDPFWHPALFYDGEAEYLAGTVPFVADGVAAGEPVAVAVPTWRLGTLRDAVAGRIGRGADGVHWLDMTEAGRNPGRIIPAVLREFADRHPGRRVRIIGEPIWPSRSAAEYPACAQHEALINPAFTGRAVSILCPYDAGGLDPRVLDEAARTHPVLMDAAGTRASGHYAPDIVVDDHNEPLPDPAGPAERLHFDLATLDAPRELAVRYATAAGVPERRVLDIELVVSELTANSIRHGGGAGDLALWHDGAHLVVEVRDRGRLTDPLAGRRPVAPDTPGGRGLLLVNQLSDLVRVHTGADGTAVRAYFATGGERG</sequence>
<evidence type="ECO:0000313" key="5">
    <source>
        <dbReference type="Proteomes" id="UP000680206"/>
    </source>
</evidence>
<comment type="caution">
    <text evidence="4">The sequence shown here is derived from an EMBL/GenBank/DDBJ whole genome shotgun (WGS) entry which is preliminary data.</text>
</comment>
<protein>
    <submittedName>
        <fullName evidence="4">MEDS domain-containing protein</fullName>
    </submittedName>
</protein>
<keyword evidence="1" id="KW-0808">Transferase</keyword>
<dbReference type="SUPFAM" id="SSF55874">
    <property type="entry name" value="ATPase domain of HSP90 chaperone/DNA topoisomerase II/histidine kinase"/>
    <property type="match status" value="1"/>
</dbReference>
<dbReference type="NCBIfam" id="NF041045">
    <property type="entry name" value="RsbA_anti_sig"/>
    <property type="match status" value="1"/>
</dbReference>
<proteinExistence type="predicted"/>
<dbReference type="InterPro" id="IPR047718">
    <property type="entry name" value="RsbA-like_anti_sig"/>
</dbReference>
<dbReference type="CDD" id="cd16936">
    <property type="entry name" value="HATPase_RsbW-like"/>
    <property type="match status" value="1"/>
</dbReference>